<feature type="domain" description="Laminin G" evidence="2">
    <location>
        <begin position="12"/>
        <end position="120"/>
    </location>
</feature>
<protein>
    <recommendedName>
        <fullName evidence="2">Laminin G domain-containing protein</fullName>
    </recommendedName>
</protein>
<comment type="caution">
    <text evidence="3">The sequence shown here is derived from an EMBL/GenBank/DDBJ whole genome shotgun (WGS) entry which is preliminary data.</text>
</comment>
<sequence length="120" mass="12789">MWPIGRLELCTSVAPPTAISVSTHFPQRSAGHESLGLGRDLEIQLVIRPVSDSGLLLYAGSQAGSGQQLSLHVHQGEVTVTVNSSHGEFSTSITPVESLCDGRWHTITRQHSSAPCGFSQ</sequence>
<evidence type="ECO:0000259" key="2">
    <source>
        <dbReference type="PROSITE" id="PS50025"/>
    </source>
</evidence>
<accession>A0ABD0XGS6</accession>
<reference evidence="3 4" key="1">
    <citation type="submission" date="2024-06" db="EMBL/GenBank/DDBJ databases">
        <authorList>
            <person name="Pan Q."/>
            <person name="Wen M."/>
            <person name="Jouanno E."/>
            <person name="Zahm M."/>
            <person name="Klopp C."/>
            <person name="Cabau C."/>
            <person name="Louis A."/>
            <person name="Berthelot C."/>
            <person name="Parey E."/>
            <person name="Roest Crollius H."/>
            <person name="Montfort J."/>
            <person name="Robinson-Rechavi M."/>
            <person name="Bouchez O."/>
            <person name="Lampietro C."/>
            <person name="Lopez Roques C."/>
            <person name="Donnadieu C."/>
            <person name="Postlethwait J."/>
            <person name="Bobe J."/>
            <person name="Verreycken H."/>
            <person name="Guiguen Y."/>
        </authorList>
    </citation>
    <scope>NUCLEOTIDE SEQUENCE [LARGE SCALE GENOMIC DNA]</scope>
    <source>
        <strain evidence="3">Up_M1</strain>
        <tissue evidence="3">Testis</tissue>
    </source>
</reference>
<comment type="caution">
    <text evidence="1">Lacks conserved residue(s) required for the propagation of feature annotation.</text>
</comment>
<evidence type="ECO:0000313" key="3">
    <source>
        <dbReference type="EMBL" id="KAL1020658.1"/>
    </source>
</evidence>
<dbReference type="SUPFAM" id="SSF49899">
    <property type="entry name" value="Concanavalin A-like lectins/glucanases"/>
    <property type="match status" value="1"/>
</dbReference>
<dbReference type="EMBL" id="JAGEUA010000001">
    <property type="protein sequence ID" value="KAL1020658.1"/>
    <property type="molecule type" value="Genomic_DNA"/>
</dbReference>
<dbReference type="Pfam" id="PF02210">
    <property type="entry name" value="Laminin_G_2"/>
    <property type="match status" value="1"/>
</dbReference>
<dbReference type="PROSITE" id="PS50025">
    <property type="entry name" value="LAM_G_DOMAIN"/>
    <property type="match status" value="1"/>
</dbReference>
<gene>
    <name evidence="3" type="ORF">UPYG_G00002970</name>
</gene>
<dbReference type="InterPro" id="IPR001791">
    <property type="entry name" value="Laminin_G"/>
</dbReference>
<evidence type="ECO:0000313" key="4">
    <source>
        <dbReference type="Proteomes" id="UP001557470"/>
    </source>
</evidence>
<dbReference type="AlphaFoldDB" id="A0ABD0XGS6"/>
<dbReference type="Gene3D" id="2.60.120.200">
    <property type="match status" value="1"/>
</dbReference>
<name>A0ABD0XGS6_UMBPY</name>
<evidence type="ECO:0000256" key="1">
    <source>
        <dbReference type="PROSITE-ProRule" id="PRU00122"/>
    </source>
</evidence>
<keyword evidence="4" id="KW-1185">Reference proteome</keyword>
<dbReference type="Proteomes" id="UP001557470">
    <property type="component" value="Unassembled WGS sequence"/>
</dbReference>
<dbReference type="InterPro" id="IPR013320">
    <property type="entry name" value="ConA-like_dom_sf"/>
</dbReference>
<dbReference type="CDD" id="cd00110">
    <property type="entry name" value="LamG"/>
    <property type="match status" value="1"/>
</dbReference>
<organism evidence="3 4">
    <name type="scientific">Umbra pygmaea</name>
    <name type="common">Eastern mudminnow</name>
    <dbReference type="NCBI Taxonomy" id="75934"/>
    <lineage>
        <taxon>Eukaryota</taxon>
        <taxon>Metazoa</taxon>
        <taxon>Chordata</taxon>
        <taxon>Craniata</taxon>
        <taxon>Vertebrata</taxon>
        <taxon>Euteleostomi</taxon>
        <taxon>Actinopterygii</taxon>
        <taxon>Neopterygii</taxon>
        <taxon>Teleostei</taxon>
        <taxon>Protacanthopterygii</taxon>
        <taxon>Esociformes</taxon>
        <taxon>Umbridae</taxon>
        <taxon>Umbra</taxon>
    </lineage>
</organism>
<proteinExistence type="predicted"/>